<dbReference type="OrthoDB" id="10249419at2759"/>
<sequence>MAFAHISLPVGSHYIAMRNFYTAILKPLGYEIKLGNGEGQEFCGLGTNASGPIFWLGLGPSNRTLPKYDGNLENRIAPIHLAFEAASPKEVDEWYETAIKSGGVDNGKPGKRQYSRAFYAAFVLDPLGNNIEVVYNLE</sequence>
<dbReference type="Gene3D" id="3.10.180.10">
    <property type="entry name" value="2,3-Dihydroxybiphenyl 1,2-Dioxygenase, domain 1"/>
    <property type="match status" value="1"/>
</dbReference>
<dbReference type="InterPro" id="IPR029068">
    <property type="entry name" value="Glyas_Bleomycin-R_OHBP_Dase"/>
</dbReference>
<dbReference type="EMBL" id="KV460279">
    <property type="protein sequence ID" value="OBT91839.1"/>
    <property type="molecule type" value="Genomic_DNA"/>
</dbReference>
<reference evidence="2 3" key="1">
    <citation type="submission" date="2016-03" db="EMBL/GenBank/DDBJ databases">
        <title>Comparative genomics of Pseudogymnoascus destructans, the fungus causing white-nose syndrome of bats.</title>
        <authorList>
            <person name="Palmer J.M."/>
            <person name="Drees K.P."/>
            <person name="Foster J.T."/>
            <person name="Lindner D.L."/>
        </authorList>
    </citation>
    <scope>NUCLEOTIDE SEQUENCE [LARGE SCALE GENOMIC DNA]</scope>
    <source>
        <strain evidence="2 3">UAMH 10579</strain>
    </source>
</reference>
<proteinExistence type="predicted"/>
<evidence type="ECO:0000313" key="3">
    <source>
        <dbReference type="Proteomes" id="UP000091956"/>
    </source>
</evidence>
<dbReference type="PANTHER" id="PTHR35006:SF2">
    <property type="entry name" value="GLYOXALASE FAMILY PROTEIN (AFU_ORTHOLOGUE AFUA_5G14830)"/>
    <property type="match status" value="1"/>
</dbReference>
<dbReference type="RefSeq" id="XP_018125572.1">
    <property type="nucleotide sequence ID" value="XM_018279561.2"/>
</dbReference>
<accession>A0A1B8G7N0</accession>
<feature type="domain" description="Glyoxalase/fosfomycin resistance/dioxygenase" evidence="1">
    <location>
        <begin position="68"/>
        <end position="133"/>
    </location>
</feature>
<evidence type="ECO:0000259" key="1">
    <source>
        <dbReference type="Pfam" id="PF00903"/>
    </source>
</evidence>
<keyword evidence="3" id="KW-1185">Reference proteome</keyword>
<dbReference type="Pfam" id="PF00903">
    <property type="entry name" value="Glyoxalase"/>
    <property type="match status" value="1"/>
</dbReference>
<organism evidence="2 3">
    <name type="scientific">Pseudogymnoascus verrucosus</name>
    <dbReference type="NCBI Taxonomy" id="342668"/>
    <lineage>
        <taxon>Eukaryota</taxon>
        <taxon>Fungi</taxon>
        <taxon>Dikarya</taxon>
        <taxon>Ascomycota</taxon>
        <taxon>Pezizomycotina</taxon>
        <taxon>Leotiomycetes</taxon>
        <taxon>Thelebolales</taxon>
        <taxon>Thelebolaceae</taxon>
        <taxon>Pseudogymnoascus</taxon>
    </lineage>
</organism>
<dbReference type="InterPro" id="IPR004360">
    <property type="entry name" value="Glyas_Fos-R_dOase_dom"/>
</dbReference>
<gene>
    <name evidence="2" type="ORF">VE01_10155</name>
</gene>
<dbReference type="STRING" id="342668.A0A1B8G7N0"/>
<dbReference type="PANTHER" id="PTHR35006">
    <property type="entry name" value="GLYOXALASE FAMILY PROTEIN (AFU_ORTHOLOGUE AFUA_5G14830)"/>
    <property type="match status" value="1"/>
</dbReference>
<dbReference type="Proteomes" id="UP000091956">
    <property type="component" value="Unassembled WGS sequence"/>
</dbReference>
<reference evidence="3" key="2">
    <citation type="journal article" date="2018" name="Nat. Commun.">
        <title>Extreme sensitivity to ultraviolet light in the fungal pathogen causing white-nose syndrome of bats.</title>
        <authorList>
            <person name="Palmer J.M."/>
            <person name="Drees K.P."/>
            <person name="Foster J.T."/>
            <person name="Lindner D.L."/>
        </authorList>
    </citation>
    <scope>NUCLEOTIDE SEQUENCE [LARGE SCALE GENOMIC DNA]</scope>
    <source>
        <strain evidence="3">UAMH 10579</strain>
    </source>
</reference>
<evidence type="ECO:0000313" key="2">
    <source>
        <dbReference type="EMBL" id="OBT91839.1"/>
    </source>
</evidence>
<protein>
    <recommendedName>
        <fullName evidence="1">Glyoxalase/fosfomycin resistance/dioxygenase domain-containing protein</fullName>
    </recommendedName>
</protein>
<name>A0A1B8G7N0_9PEZI</name>
<dbReference type="GeneID" id="28843541"/>
<dbReference type="AlphaFoldDB" id="A0A1B8G7N0"/>
<dbReference type="CDD" id="cd07262">
    <property type="entry name" value="VOC_like"/>
    <property type="match status" value="1"/>
</dbReference>
<dbReference type="SUPFAM" id="SSF54593">
    <property type="entry name" value="Glyoxalase/Bleomycin resistance protein/Dihydroxybiphenyl dioxygenase"/>
    <property type="match status" value="1"/>
</dbReference>